<evidence type="ECO:0000313" key="9">
    <source>
        <dbReference type="EMBL" id="MCB7388208.1"/>
    </source>
</evidence>
<keyword evidence="5 7" id="KW-1133">Transmembrane helix</keyword>
<feature type="domain" description="Type II secretion system protein GspF" evidence="8">
    <location>
        <begin position="220"/>
        <end position="342"/>
    </location>
</feature>
<evidence type="ECO:0000256" key="6">
    <source>
        <dbReference type="ARBA" id="ARBA00023136"/>
    </source>
</evidence>
<comment type="caution">
    <text evidence="9">The sequence shown here is derived from an EMBL/GenBank/DDBJ whole genome shotgun (WGS) entry which is preliminary data.</text>
</comment>
<evidence type="ECO:0000256" key="3">
    <source>
        <dbReference type="ARBA" id="ARBA00022475"/>
    </source>
</evidence>
<feature type="transmembrane region" description="Helical" evidence="7">
    <location>
        <begin position="121"/>
        <end position="147"/>
    </location>
</feature>
<accession>A0ABS8DID5</accession>
<protein>
    <submittedName>
        <fullName evidence="9">Type II secretion system F family protein</fullName>
    </submittedName>
</protein>
<dbReference type="InterPro" id="IPR018076">
    <property type="entry name" value="T2SS_GspF_dom"/>
</dbReference>
<keyword evidence="6 7" id="KW-0472">Membrane</keyword>
<dbReference type="PRINTS" id="PR00812">
    <property type="entry name" value="BCTERIALGSPF"/>
</dbReference>
<keyword evidence="3" id="KW-1003">Cell membrane</keyword>
<evidence type="ECO:0000259" key="8">
    <source>
        <dbReference type="Pfam" id="PF00482"/>
    </source>
</evidence>
<organism evidence="9 10">
    <name type="scientific">Bariatricus massiliensis</name>
    <dbReference type="NCBI Taxonomy" id="1745713"/>
    <lineage>
        <taxon>Bacteria</taxon>
        <taxon>Bacillati</taxon>
        <taxon>Bacillota</taxon>
        <taxon>Clostridia</taxon>
        <taxon>Lachnospirales</taxon>
        <taxon>Lachnospiraceae</taxon>
        <taxon>Bariatricus</taxon>
    </lineage>
</organism>
<evidence type="ECO:0000256" key="7">
    <source>
        <dbReference type="SAM" id="Phobius"/>
    </source>
</evidence>
<feature type="domain" description="Type II secretion system protein GspF" evidence="8">
    <location>
        <begin position="18"/>
        <end position="140"/>
    </location>
</feature>
<dbReference type="InterPro" id="IPR003004">
    <property type="entry name" value="GspF/PilC"/>
</dbReference>
<dbReference type="PANTHER" id="PTHR30012:SF0">
    <property type="entry name" value="TYPE II SECRETION SYSTEM PROTEIN F-RELATED"/>
    <property type="match status" value="1"/>
</dbReference>
<evidence type="ECO:0000256" key="4">
    <source>
        <dbReference type="ARBA" id="ARBA00022692"/>
    </source>
</evidence>
<feature type="transmembrane region" description="Helical" evidence="7">
    <location>
        <begin position="167"/>
        <end position="188"/>
    </location>
</feature>
<dbReference type="Gene3D" id="1.20.81.30">
    <property type="entry name" value="Type II secretion system (T2SS), domain F"/>
    <property type="match status" value="2"/>
</dbReference>
<evidence type="ECO:0000313" key="10">
    <source>
        <dbReference type="Proteomes" id="UP001299546"/>
    </source>
</evidence>
<comment type="similarity">
    <text evidence="2">Belongs to the GSP F family.</text>
</comment>
<sequence length="350" mass="38707">MAAQVQQKSLSNMEIAAFSEQMAMILKSGISSMEGLSIMLEDAQSEAEKVLLGTMNEEMLESGKLYDSLKKTAVFPSYMLQMVQIGEETGTLDEVMESLSSHYKREEAIAKSIRSALTYPLIMIGMMLLVVIVLITKVMPIFNQVFIQLGREMTGFSGGILALGGVLSRYASVFIALLIALILLFIYFTKTASGRSRLLKLGYHFRFSRELYEKMAACRFADGMSLTLKSGATPEHALEFSKNLIDNPYFLNKIVSCQELLSEGKDLPEALHETKIFTGIYSRMTSLAGKAGIMDEIMETIAAQYEEEVDEKINSFISVLEPTLVIILSIIVGIILFSVMLPLMGIMAGL</sequence>
<keyword evidence="10" id="KW-1185">Reference proteome</keyword>
<dbReference type="PANTHER" id="PTHR30012">
    <property type="entry name" value="GENERAL SECRETION PATHWAY PROTEIN"/>
    <property type="match status" value="1"/>
</dbReference>
<evidence type="ECO:0000256" key="2">
    <source>
        <dbReference type="ARBA" id="ARBA00005745"/>
    </source>
</evidence>
<proteinExistence type="inferred from homology"/>
<feature type="transmembrane region" description="Helical" evidence="7">
    <location>
        <begin position="324"/>
        <end position="348"/>
    </location>
</feature>
<gene>
    <name evidence="9" type="ORF">LIZ65_13030</name>
</gene>
<dbReference type="Pfam" id="PF00482">
    <property type="entry name" value="T2SSF"/>
    <property type="match status" value="2"/>
</dbReference>
<name>A0ABS8DID5_9FIRM</name>
<dbReference type="RefSeq" id="WP_066738578.1">
    <property type="nucleotide sequence ID" value="NZ_JAJCIQ010000009.1"/>
</dbReference>
<evidence type="ECO:0000256" key="1">
    <source>
        <dbReference type="ARBA" id="ARBA00004651"/>
    </source>
</evidence>
<reference evidence="9 10" key="1">
    <citation type="submission" date="2021-10" db="EMBL/GenBank/DDBJ databases">
        <title>Collection of gut derived symbiotic bacterial strains cultured from healthy donors.</title>
        <authorList>
            <person name="Lin H."/>
            <person name="Littmann E."/>
            <person name="Kohout C."/>
            <person name="Pamer E.G."/>
        </authorList>
    </citation>
    <scope>NUCLEOTIDE SEQUENCE [LARGE SCALE GENOMIC DNA]</scope>
    <source>
        <strain evidence="9 10">DFI.1.165</strain>
    </source>
</reference>
<dbReference type="Proteomes" id="UP001299546">
    <property type="component" value="Unassembled WGS sequence"/>
</dbReference>
<dbReference type="EMBL" id="JAJCIS010000009">
    <property type="protein sequence ID" value="MCB7388208.1"/>
    <property type="molecule type" value="Genomic_DNA"/>
</dbReference>
<evidence type="ECO:0000256" key="5">
    <source>
        <dbReference type="ARBA" id="ARBA00022989"/>
    </source>
</evidence>
<comment type="subcellular location">
    <subcellularLocation>
        <location evidence="1">Cell membrane</location>
        <topology evidence="1">Multi-pass membrane protein</topology>
    </subcellularLocation>
</comment>
<dbReference type="InterPro" id="IPR042094">
    <property type="entry name" value="T2SS_GspF_sf"/>
</dbReference>
<keyword evidence="4 7" id="KW-0812">Transmembrane</keyword>